<sequence>MFFHVEPECKPYSAFRVKHVTLTLLKVTLGCVSFGLHASTNEVDAYEERLAQLEAENAQISKRLLRLEQLVDGLNTHTGNKVEMLDLVQLVKLYSLPSHAQSNVQDWRIGANNPAINWQSDGIDWQDSASEYSAVRKAEVIVTIDGKPIEVLKKRLQPHAWSLTLNGARAGVSSVVIDANINSPYLEGESLLRQFDKAGVDYTLLQCDELNAATFADRVYRYQAKALKTGWMRYEYSCGSGGCSQRIELLYQKPKDGDFAELSSVACPKSK</sequence>
<proteinExistence type="predicted"/>
<feature type="coiled-coil region" evidence="1">
    <location>
        <begin position="36"/>
        <end position="70"/>
    </location>
</feature>
<dbReference type="KEGG" id="smai:EXU30_02125"/>
<dbReference type="EMBL" id="CP036200">
    <property type="protein sequence ID" value="QBF81623.1"/>
    <property type="molecule type" value="Genomic_DNA"/>
</dbReference>
<dbReference type="RefSeq" id="WP_130597597.1">
    <property type="nucleotide sequence ID" value="NZ_CP036200.1"/>
</dbReference>
<organism evidence="2 3">
    <name type="scientific">Shewanella maritima</name>
    <dbReference type="NCBI Taxonomy" id="2520507"/>
    <lineage>
        <taxon>Bacteria</taxon>
        <taxon>Pseudomonadati</taxon>
        <taxon>Pseudomonadota</taxon>
        <taxon>Gammaproteobacteria</taxon>
        <taxon>Alteromonadales</taxon>
        <taxon>Shewanellaceae</taxon>
        <taxon>Shewanella</taxon>
    </lineage>
</organism>
<reference evidence="2 3" key="1">
    <citation type="submission" date="2019-02" db="EMBL/GenBank/DDBJ databases">
        <title>Shewanella sp. D4-2 isolated from Dokdo Island.</title>
        <authorList>
            <person name="Baek K."/>
        </authorList>
    </citation>
    <scope>NUCLEOTIDE SEQUENCE [LARGE SCALE GENOMIC DNA]</scope>
    <source>
        <strain evidence="2 3">D4-2</strain>
    </source>
</reference>
<gene>
    <name evidence="2" type="ORF">EXU30_02125</name>
</gene>
<name>A0A411PDJ1_9GAMM</name>
<evidence type="ECO:0000256" key="1">
    <source>
        <dbReference type="SAM" id="Coils"/>
    </source>
</evidence>
<keyword evidence="1" id="KW-0175">Coiled coil</keyword>
<accession>A0A411PDJ1</accession>
<dbReference type="Proteomes" id="UP000291106">
    <property type="component" value="Chromosome"/>
</dbReference>
<dbReference type="AlphaFoldDB" id="A0A411PDJ1"/>
<keyword evidence="3" id="KW-1185">Reference proteome</keyword>
<evidence type="ECO:0000313" key="2">
    <source>
        <dbReference type="EMBL" id="QBF81623.1"/>
    </source>
</evidence>
<evidence type="ECO:0000313" key="3">
    <source>
        <dbReference type="Proteomes" id="UP000291106"/>
    </source>
</evidence>
<protein>
    <submittedName>
        <fullName evidence="2">Uncharacterized protein</fullName>
    </submittedName>
</protein>